<keyword evidence="3" id="KW-0479">Metal-binding</keyword>
<dbReference type="SMART" id="SM00863">
    <property type="entry name" value="tRNA_SAD"/>
    <property type="match status" value="1"/>
</dbReference>
<evidence type="ECO:0000313" key="6">
    <source>
        <dbReference type="EMBL" id="KHD84765.1"/>
    </source>
</evidence>
<dbReference type="OrthoDB" id="9812949at2"/>
<evidence type="ECO:0000256" key="4">
    <source>
        <dbReference type="ARBA" id="ARBA00022833"/>
    </source>
</evidence>
<dbReference type="Pfam" id="PF07973">
    <property type="entry name" value="tRNA_SAD"/>
    <property type="match status" value="1"/>
</dbReference>
<evidence type="ECO:0000256" key="1">
    <source>
        <dbReference type="ARBA" id="ARBA00001947"/>
    </source>
</evidence>
<dbReference type="InterPro" id="IPR003156">
    <property type="entry name" value="DHHA1_dom"/>
</dbReference>
<evidence type="ECO:0000313" key="7">
    <source>
        <dbReference type="Proteomes" id="UP000030588"/>
    </source>
</evidence>
<dbReference type="GO" id="GO:0004813">
    <property type="term" value="F:alanine-tRNA ligase activity"/>
    <property type="evidence" value="ECO:0007669"/>
    <property type="project" value="InterPro"/>
</dbReference>
<dbReference type="SUPFAM" id="SSF50447">
    <property type="entry name" value="Translation proteins"/>
    <property type="match status" value="1"/>
</dbReference>
<dbReference type="AlphaFoldDB" id="A0A0A6V9F2"/>
<dbReference type="Gene3D" id="3.10.310.40">
    <property type="match status" value="1"/>
</dbReference>
<comment type="subcellular location">
    <subcellularLocation>
        <location evidence="2">Cytoplasm</location>
    </subcellularLocation>
</comment>
<proteinExistence type="predicted"/>
<dbReference type="SUPFAM" id="SSF55186">
    <property type="entry name" value="ThrRS/AlaRS common domain"/>
    <property type="match status" value="1"/>
</dbReference>
<accession>A0A0A6V9F2</accession>
<evidence type="ECO:0000259" key="5">
    <source>
        <dbReference type="PROSITE" id="PS50860"/>
    </source>
</evidence>
<dbReference type="RefSeq" id="WP_035355379.1">
    <property type="nucleotide sequence ID" value="NZ_JBCNCG010000088.1"/>
</dbReference>
<organism evidence="6 7">
    <name type="scientific">Heyndrickxia ginsengihumi</name>
    <dbReference type="NCBI Taxonomy" id="363870"/>
    <lineage>
        <taxon>Bacteria</taxon>
        <taxon>Bacillati</taxon>
        <taxon>Bacillota</taxon>
        <taxon>Bacilli</taxon>
        <taxon>Bacillales</taxon>
        <taxon>Bacillaceae</taxon>
        <taxon>Heyndrickxia</taxon>
    </lineage>
</organism>
<name>A0A0A6V9F2_9BACI</name>
<dbReference type="InterPro" id="IPR012947">
    <property type="entry name" value="tRNA_SAD"/>
</dbReference>
<dbReference type="GO" id="GO:0005524">
    <property type="term" value="F:ATP binding"/>
    <property type="evidence" value="ECO:0007669"/>
    <property type="project" value="InterPro"/>
</dbReference>
<dbReference type="GO" id="GO:0006419">
    <property type="term" value="P:alanyl-tRNA aminoacylation"/>
    <property type="evidence" value="ECO:0007669"/>
    <property type="project" value="InterPro"/>
</dbReference>
<keyword evidence="4" id="KW-0862">Zinc</keyword>
<protein>
    <recommendedName>
        <fullName evidence="5">Alanyl-transfer RNA synthetases family profile domain-containing protein</fullName>
    </recommendedName>
</protein>
<dbReference type="STRING" id="363870.NG54_13430"/>
<dbReference type="EMBL" id="JRUN01000043">
    <property type="protein sequence ID" value="KHD84765.1"/>
    <property type="molecule type" value="Genomic_DNA"/>
</dbReference>
<dbReference type="PANTHER" id="PTHR43462">
    <property type="entry name" value="ALANYL-TRNA EDITING PROTEIN"/>
    <property type="match status" value="1"/>
</dbReference>
<dbReference type="GO" id="GO:0003676">
    <property type="term" value="F:nucleic acid binding"/>
    <property type="evidence" value="ECO:0007669"/>
    <property type="project" value="InterPro"/>
</dbReference>
<comment type="cofactor">
    <cofactor evidence="1">
        <name>Zn(2+)</name>
        <dbReference type="ChEBI" id="CHEBI:29105"/>
    </cofactor>
</comment>
<feature type="domain" description="Alanyl-transfer RNA synthetases family profile" evidence="5">
    <location>
        <begin position="1"/>
        <end position="236"/>
    </location>
</feature>
<reference evidence="6 7" key="1">
    <citation type="submission" date="2014-10" db="EMBL/GenBank/DDBJ databases">
        <title>Draft genome of phytase producing Bacillus ginsengihumi strain M2.11.</title>
        <authorList>
            <person name="Toymentseva A."/>
            <person name="Boulygina E.A."/>
            <person name="Kazakov S.V."/>
            <person name="Kayumov I."/>
            <person name="Suleimanova A.D."/>
            <person name="Mardanova A.M."/>
            <person name="Maria S.N."/>
            <person name="Sergey M.Y."/>
            <person name="Sharipova M.R."/>
        </authorList>
    </citation>
    <scope>NUCLEOTIDE SEQUENCE [LARGE SCALE GENOMIC DNA]</scope>
    <source>
        <strain evidence="6 7">M2.11</strain>
    </source>
</reference>
<dbReference type="Gene3D" id="6.10.250.550">
    <property type="match status" value="1"/>
</dbReference>
<dbReference type="InterPro" id="IPR018165">
    <property type="entry name" value="Ala-tRNA-synth_IIc_core"/>
</dbReference>
<gene>
    <name evidence="6" type="ORF">NG54_13430</name>
</gene>
<dbReference type="InterPro" id="IPR018163">
    <property type="entry name" value="Thr/Ala-tRNA-synth_IIc_edit"/>
</dbReference>
<dbReference type="Pfam" id="PF02272">
    <property type="entry name" value="DHHA1"/>
    <property type="match status" value="1"/>
</dbReference>
<dbReference type="InterPro" id="IPR051335">
    <property type="entry name" value="Alanyl-tRNA_Editing_Enzymes"/>
</dbReference>
<dbReference type="InterPro" id="IPR009000">
    <property type="entry name" value="Transl_B-barrel_sf"/>
</dbReference>
<dbReference type="PANTHER" id="PTHR43462:SF1">
    <property type="entry name" value="ALANYL-TRNA EDITING PROTEIN AARSD1"/>
    <property type="match status" value="1"/>
</dbReference>
<dbReference type="GO" id="GO:0005737">
    <property type="term" value="C:cytoplasm"/>
    <property type="evidence" value="ECO:0007669"/>
    <property type="project" value="UniProtKB-SubCell"/>
</dbReference>
<evidence type="ECO:0000256" key="2">
    <source>
        <dbReference type="ARBA" id="ARBA00004496"/>
    </source>
</evidence>
<dbReference type="Proteomes" id="UP000030588">
    <property type="component" value="Unassembled WGS sequence"/>
</dbReference>
<evidence type="ECO:0000256" key="3">
    <source>
        <dbReference type="ARBA" id="ARBA00022723"/>
    </source>
</evidence>
<dbReference type="GO" id="GO:0046872">
    <property type="term" value="F:metal ion binding"/>
    <property type="evidence" value="ECO:0007669"/>
    <property type="project" value="UniProtKB-KW"/>
</dbReference>
<sequence length="390" mass="44438">MTERLYYSSPRTFKWETEITSSFLKENGGWAITLKATAFYPEGGGQPCDTGTIDGITVLDVYEENDEVYHVVAKRPEKSYVVCEVDQERRLDHTQHHSAQHLLSAVCIELFEAVTESFHLGRDAVSIDLSISSLSDQQMKEIEKKANQYIQENHEIKTYIVTEKQFRQLPLRKRPEITGDIRIVEIAGIDVSACCGTHVQLTGEIGLLKCLKTEKHRGKTRLYFICGMRALADYQQQHHILNTVANHFSTSKEDLPNRIIKLVEDTKALQRDLENVTGELAKLQAAQIIQQQTGLTIAKTFIDKPIKTCEIIAKEILKEHHQLIVFSSLKDKKILLMHNGKLEVHCGNVIKEYARKWNGKGGGNQQKAQAIFQHEADLQEMFQFLSKHLI</sequence>
<dbReference type="GO" id="GO:0002161">
    <property type="term" value="F:aminoacyl-tRNA deacylase activity"/>
    <property type="evidence" value="ECO:0007669"/>
    <property type="project" value="UniProtKB-ARBA"/>
</dbReference>
<comment type="caution">
    <text evidence="6">The sequence shown here is derived from an EMBL/GenBank/DDBJ whole genome shotgun (WGS) entry which is preliminary data.</text>
</comment>
<dbReference type="Gene3D" id="3.30.980.10">
    <property type="entry name" value="Threonyl-trna Synthetase, Chain A, domain 2"/>
    <property type="match status" value="1"/>
</dbReference>
<dbReference type="PROSITE" id="PS50860">
    <property type="entry name" value="AA_TRNA_LIGASE_II_ALA"/>
    <property type="match status" value="1"/>
</dbReference>
<dbReference type="Gene3D" id="2.40.30.130">
    <property type="match status" value="1"/>
</dbReference>